<sequence>MSNKKHIGRKLRHNLTGHIITTNKYVNLEKPTFEIDSDNDNYDLTSIYSEQTTRSTGSTTSQNTNQSQISNSNKIFNFLAHIITHKEQAQFEKQILNITIENKSAERMQSVIKTKAQEDLNDIMLVFDEWKNVAKQEILGSILVTSKGELLIWDAKDITEYRMEMFDDNIEGLYTQLKPKSLLPELKKFHKQQKPFTLHVANQFASNILDYWGFCSDLAKELSKLDNSEILTDSTQNNQDYTIVISDSENEEIQEQERNSNAMNMEEAYENATGNKIDHPLINKNAKWNLSSLFSQNLPTLPYLFELEK</sequence>
<dbReference type="Proteomes" id="UP000789759">
    <property type="component" value="Unassembled WGS sequence"/>
</dbReference>
<gene>
    <name evidence="1" type="ORF">CPELLU_LOCUS3301</name>
</gene>
<evidence type="ECO:0000313" key="2">
    <source>
        <dbReference type="Proteomes" id="UP000789759"/>
    </source>
</evidence>
<accession>A0A9N9F9T6</accession>
<dbReference type="AlphaFoldDB" id="A0A9N9F9T6"/>
<proteinExistence type="predicted"/>
<name>A0A9N9F9T6_9GLOM</name>
<comment type="caution">
    <text evidence="1">The sequence shown here is derived from an EMBL/GenBank/DDBJ whole genome shotgun (WGS) entry which is preliminary data.</text>
</comment>
<dbReference type="EMBL" id="CAJVQA010001573">
    <property type="protein sequence ID" value="CAG8519206.1"/>
    <property type="molecule type" value="Genomic_DNA"/>
</dbReference>
<organism evidence="1 2">
    <name type="scientific">Cetraspora pellucida</name>
    <dbReference type="NCBI Taxonomy" id="1433469"/>
    <lineage>
        <taxon>Eukaryota</taxon>
        <taxon>Fungi</taxon>
        <taxon>Fungi incertae sedis</taxon>
        <taxon>Mucoromycota</taxon>
        <taxon>Glomeromycotina</taxon>
        <taxon>Glomeromycetes</taxon>
        <taxon>Diversisporales</taxon>
        <taxon>Gigasporaceae</taxon>
        <taxon>Cetraspora</taxon>
    </lineage>
</organism>
<dbReference type="OrthoDB" id="2468966at2759"/>
<keyword evidence="2" id="KW-1185">Reference proteome</keyword>
<protein>
    <submittedName>
        <fullName evidence="1">9843_t:CDS:1</fullName>
    </submittedName>
</protein>
<reference evidence="1" key="1">
    <citation type="submission" date="2021-06" db="EMBL/GenBank/DDBJ databases">
        <authorList>
            <person name="Kallberg Y."/>
            <person name="Tangrot J."/>
            <person name="Rosling A."/>
        </authorList>
    </citation>
    <scope>NUCLEOTIDE SEQUENCE</scope>
    <source>
        <strain evidence="1">FL966</strain>
    </source>
</reference>
<evidence type="ECO:0000313" key="1">
    <source>
        <dbReference type="EMBL" id="CAG8519206.1"/>
    </source>
</evidence>